<evidence type="ECO:0000256" key="5">
    <source>
        <dbReference type="ARBA" id="ARBA00023160"/>
    </source>
</evidence>
<comment type="pathway">
    <text evidence="1 7">Lipid metabolism; fatty acid biosynthesis.</text>
</comment>
<name>A0A7I8IQQ5_SPIIN</name>
<dbReference type="PRINTS" id="PR01071">
    <property type="entry name" value="ACOABIOTINCC"/>
</dbReference>
<dbReference type="PANTHER" id="PTHR43416:SF38">
    <property type="entry name" value="BIOTIN CARBOXYL CARRIER PROTEIN OF ACETYL-COA CARBOXYLASE 1, CHLOROPLASTIC"/>
    <property type="match status" value="1"/>
</dbReference>
<dbReference type="PANTHER" id="PTHR43416">
    <property type="entry name" value="DIHYDROLIPOYLLYSINE-RESIDUE SUCCINYLTRANSFERASE COMPONENT OF 2-OXOGLUTARATE DEHYDROGENASE COMPLEX, MITOCHONDRIAL-RELATED"/>
    <property type="match status" value="1"/>
</dbReference>
<keyword evidence="6 7" id="KW-0092">Biotin</keyword>
<dbReference type="InterPro" id="IPR001249">
    <property type="entry name" value="AcCoA_biotinCC"/>
</dbReference>
<keyword evidence="7" id="KW-0934">Plastid</keyword>
<feature type="region of interest" description="Disordered" evidence="8">
    <location>
        <begin position="162"/>
        <end position="203"/>
    </location>
</feature>
<sequence length="268" mass="27695">MASASVPAAFAAASSVVTGADISSSTPPRCSRASGVSLRLARRPKLALISSKVVGGLSNDSIAVDLKPKLPEGDSAEPSAKGAVAAPMSEEAVSEFLNQVSSLIRLVDSRDIVELQLKQQDCELVIRKKEALPIPPAPNPVVMMQPQGTSPVLQQQFAPLPPVAQPQASSGASPSPPSSPAAANSSAKSSHPPLKSPMAGTFYRSPGPGQAPFVKVGDKVNKGQVLCIIEAMKLMNEIEADQAGTVVEILAEDAKPVGIEQPLFVIEP</sequence>
<keyword evidence="7" id="KW-0150">Chloroplast</keyword>
<gene>
    <name evidence="10" type="ORF">SI7747_05006286</name>
</gene>
<dbReference type="FunFam" id="2.40.50.100:FF:000003">
    <property type="entry name" value="Acetyl-CoA carboxylase biotin carboxyl carrier protein"/>
    <property type="match status" value="1"/>
</dbReference>
<dbReference type="CDD" id="cd06850">
    <property type="entry name" value="biotinyl_domain"/>
    <property type="match status" value="1"/>
</dbReference>
<dbReference type="NCBIfam" id="TIGR00531">
    <property type="entry name" value="BCCP"/>
    <property type="match status" value="1"/>
</dbReference>
<dbReference type="SUPFAM" id="SSF51230">
    <property type="entry name" value="Single hybrid motif"/>
    <property type="match status" value="1"/>
</dbReference>
<keyword evidence="11" id="KW-1185">Reference proteome</keyword>
<evidence type="ECO:0000256" key="3">
    <source>
        <dbReference type="ARBA" id="ARBA00022832"/>
    </source>
</evidence>
<dbReference type="EMBL" id="LR743592">
    <property type="protein sequence ID" value="CAA2620117.1"/>
    <property type="molecule type" value="Genomic_DNA"/>
</dbReference>
<dbReference type="InterPro" id="IPR001882">
    <property type="entry name" value="Biotin_BS"/>
</dbReference>
<dbReference type="GO" id="GO:0003989">
    <property type="term" value="F:acetyl-CoA carboxylase activity"/>
    <property type="evidence" value="ECO:0007669"/>
    <property type="project" value="InterPro"/>
</dbReference>
<evidence type="ECO:0000256" key="1">
    <source>
        <dbReference type="ARBA" id="ARBA00005194"/>
    </source>
</evidence>
<proteinExistence type="predicted"/>
<keyword evidence="5 7" id="KW-0275">Fatty acid biosynthesis</keyword>
<evidence type="ECO:0000256" key="2">
    <source>
        <dbReference type="ARBA" id="ARBA00022516"/>
    </source>
</evidence>
<keyword evidence="4 7" id="KW-0443">Lipid metabolism</keyword>
<protein>
    <recommendedName>
        <fullName evidence="7">Biotin carboxyl carrier protein of acetyl-CoA carboxylase</fullName>
    </recommendedName>
</protein>
<dbReference type="InterPro" id="IPR000089">
    <property type="entry name" value="Biotin_lipoyl"/>
</dbReference>
<evidence type="ECO:0000313" key="10">
    <source>
        <dbReference type="EMBL" id="CAA2620117.1"/>
    </source>
</evidence>
<dbReference type="InterPro" id="IPR011053">
    <property type="entry name" value="Single_hybrid_motif"/>
</dbReference>
<comment type="function">
    <text evidence="7">This protein is a component of the acetyl coenzyme A carboxylase complex; first, biotin carboxylase catalyzes the carboxylation of the carrier protein and then the transcarboxylase transfers the carboxyl group to form malonyl-CoA.</text>
</comment>
<accession>A0A7I8IQQ5</accession>
<feature type="domain" description="Lipoyl-binding" evidence="9">
    <location>
        <begin position="191"/>
        <end position="267"/>
    </location>
</feature>
<keyword evidence="2 7" id="KW-0444">Lipid biosynthesis</keyword>
<comment type="subcellular location">
    <subcellularLocation>
        <location evidence="7">Plastid</location>
        <location evidence="7">Chloroplast</location>
    </subcellularLocation>
</comment>
<evidence type="ECO:0000256" key="7">
    <source>
        <dbReference type="RuleBase" id="RU364072"/>
    </source>
</evidence>
<dbReference type="EMBL" id="CACRZD030000005">
    <property type="protein sequence ID" value="CAA6659866.1"/>
    <property type="molecule type" value="Genomic_DNA"/>
</dbReference>
<evidence type="ECO:0000259" key="9">
    <source>
        <dbReference type="PROSITE" id="PS50968"/>
    </source>
</evidence>
<dbReference type="GO" id="GO:0009507">
    <property type="term" value="C:chloroplast"/>
    <property type="evidence" value="ECO:0007669"/>
    <property type="project" value="UniProtKB-SubCell"/>
</dbReference>
<keyword evidence="3 7" id="KW-0276">Fatty acid metabolism</keyword>
<dbReference type="PROSITE" id="PS00188">
    <property type="entry name" value="BIOTIN"/>
    <property type="match status" value="1"/>
</dbReference>
<dbReference type="GO" id="GO:0009317">
    <property type="term" value="C:acetyl-CoA carboxylase complex"/>
    <property type="evidence" value="ECO:0007669"/>
    <property type="project" value="InterPro"/>
</dbReference>
<dbReference type="UniPathway" id="UPA00094"/>
<evidence type="ECO:0000256" key="6">
    <source>
        <dbReference type="ARBA" id="ARBA00023267"/>
    </source>
</evidence>
<dbReference type="Gene3D" id="2.40.50.100">
    <property type="match status" value="1"/>
</dbReference>
<feature type="compositionally biased region" description="Low complexity" evidence="8">
    <location>
        <begin position="180"/>
        <end position="193"/>
    </location>
</feature>
<organism evidence="10">
    <name type="scientific">Spirodela intermedia</name>
    <name type="common">Intermediate duckweed</name>
    <dbReference type="NCBI Taxonomy" id="51605"/>
    <lineage>
        <taxon>Eukaryota</taxon>
        <taxon>Viridiplantae</taxon>
        <taxon>Streptophyta</taxon>
        <taxon>Embryophyta</taxon>
        <taxon>Tracheophyta</taxon>
        <taxon>Spermatophyta</taxon>
        <taxon>Magnoliopsida</taxon>
        <taxon>Liliopsida</taxon>
        <taxon>Araceae</taxon>
        <taxon>Lemnoideae</taxon>
        <taxon>Spirodela</taxon>
    </lineage>
</organism>
<dbReference type="GO" id="GO:0006633">
    <property type="term" value="P:fatty acid biosynthetic process"/>
    <property type="evidence" value="ECO:0007669"/>
    <property type="project" value="UniProtKB-UniPathway"/>
</dbReference>
<evidence type="ECO:0000313" key="11">
    <source>
        <dbReference type="Proteomes" id="UP001189122"/>
    </source>
</evidence>
<evidence type="ECO:0000256" key="4">
    <source>
        <dbReference type="ARBA" id="ARBA00023098"/>
    </source>
</evidence>
<dbReference type="PROSITE" id="PS50968">
    <property type="entry name" value="BIOTINYL_LIPOYL"/>
    <property type="match status" value="1"/>
</dbReference>
<feature type="region of interest" description="Disordered" evidence="8">
    <location>
        <begin position="13"/>
        <end position="33"/>
    </location>
</feature>
<dbReference type="Pfam" id="PF00364">
    <property type="entry name" value="Biotin_lipoyl"/>
    <property type="match status" value="1"/>
</dbReference>
<reference evidence="10 11" key="1">
    <citation type="submission" date="2019-12" db="EMBL/GenBank/DDBJ databases">
        <authorList>
            <person name="Scholz U."/>
            <person name="Mascher M."/>
            <person name="Fiebig A."/>
        </authorList>
    </citation>
    <scope>NUCLEOTIDE SEQUENCE</scope>
</reference>
<dbReference type="InterPro" id="IPR050537">
    <property type="entry name" value="2-oxoacid_dehydrogenase"/>
</dbReference>
<dbReference type="Proteomes" id="UP001189122">
    <property type="component" value="Unassembled WGS sequence"/>
</dbReference>
<evidence type="ECO:0000256" key="8">
    <source>
        <dbReference type="SAM" id="MobiDB-lite"/>
    </source>
</evidence>
<dbReference type="AlphaFoldDB" id="A0A7I8IQQ5"/>